<dbReference type="EMBL" id="JF429405">
    <property type="protein sequence ID" value="AEQ20310.1"/>
    <property type="molecule type" value="Genomic_DNA"/>
</dbReference>
<sequence length="412" mass="46502">MFLWDALTCVVWLTDLLRLPAASQLRARRVWSEPLSLGRQSSVRIELENSGRVPIRASLVDETPLALREQPPSLEIEVPEGAGGQQPYPVLPRTRGNTAAGRVFLRYRTLLGFAERWAVAELSQTVRVLPDLIGAQSQALYLIRSSQVDMEKRHRRQRGIGREFEALREYRQGDDIRDIYWPATARRHQLTTRTYQVERSQPVWIVLDAGRLLRARVRDEDRKLSFAKLDYAVDAALALAQIAAQSGDRVGLLVYGRSIQQSAGPGRGAQHMRSIVDALAQVRLEAAEADHAKAATTLLRMQSRRALIVWITDFAETATTPEVIGHALRMTRRHLVLFAALTQPDLIALTKAIPQTEEEMFRHTAALEIAQRRERLLRGLRERGVLAIDLVPGTLTDSLINQYLEIKDRSLL</sequence>
<feature type="domain" description="DUF58" evidence="1">
    <location>
        <begin position="167"/>
        <end position="341"/>
    </location>
</feature>
<name>G4WV58_9BACT</name>
<dbReference type="AlphaFoldDB" id="G4WV58"/>
<dbReference type="PANTHER" id="PTHR33608:SF3">
    <property type="entry name" value="SLR2013 PROTEIN"/>
    <property type="match status" value="1"/>
</dbReference>
<dbReference type="Pfam" id="PF01882">
    <property type="entry name" value="DUF58"/>
    <property type="match status" value="1"/>
</dbReference>
<dbReference type="InterPro" id="IPR002881">
    <property type="entry name" value="DUF58"/>
</dbReference>
<proteinExistence type="predicted"/>
<evidence type="ECO:0000313" key="2">
    <source>
        <dbReference type="EMBL" id="AEQ20310.1"/>
    </source>
</evidence>
<reference evidence="2" key="2">
    <citation type="journal article" date="2011" name="J. Bacteriol.">
        <title>Long-chain N-acyl amino acid synthases are linked to the putative PEP-CTERM/exosortase protein-sorting system in Gram-negative bacteria.</title>
        <authorList>
            <person name="Craig J.W."/>
            <person name="Cherry M.A."/>
            <person name="Brady S.F."/>
        </authorList>
    </citation>
    <scope>NUCLEOTIDE SEQUENCE</scope>
</reference>
<dbReference type="PANTHER" id="PTHR33608">
    <property type="entry name" value="BLL2464 PROTEIN"/>
    <property type="match status" value="1"/>
</dbReference>
<protein>
    <recommendedName>
        <fullName evidence="1">DUF58 domain-containing protein</fullName>
    </recommendedName>
</protein>
<dbReference type="SUPFAM" id="SSF53300">
    <property type="entry name" value="vWA-like"/>
    <property type="match status" value="1"/>
</dbReference>
<dbReference type="InterPro" id="IPR036465">
    <property type="entry name" value="vWFA_dom_sf"/>
</dbReference>
<evidence type="ECO:0000259" key="1">
    <source>
        <dbReference type="Pfam" id="PF01882"/>
    </source>
</evidence>
<organism evidence="2">
    <name type="scientific">uncultured bacterium CSLG10</name>
    <dbReference type="NCBI Taxonomy" id="1091576"/>
    <lineage>
        <taxon>Bacteria</taxon>
        <taxon>environmental samples</taxon>
    </lineage>
</organism>
<reference evidence="2" key="1">
    <citation type="journal article" date="2004" name="Appl. Environ. Microbiol.">
        <title>Long-chain N-acyltyrosine synthases from environmental DNA.</title>
        <authorList>
            <person name="Brady S.F."/>
            <person name="Chao C.J."/>
            <person name="Clardy J."/>
        </authorList>
    </citation>
    <scope>NUCLEOTIDE SEQUENCE</scope>
</reference>
<accession>G4WV58</accession>